<evidence type="ECO:0000256" key="5">
    <source>
        <dbReference type="ARBA" id="ARBA00023187"/>
    </source>
</evidence>
<sequence>MSKGEVLYVKGMNLSNQSVSEYDEEEEDVWDDKKLNEAYDKAVNMANAEIAKRIAMSTNKKQNTVPSREVKLPKVKKSEGPSKSKSSKSNKEATSAWKVGMPCRAIYEGDGTEYEAFLLRIINDKECIVRFLGYENSEIVSLDTLKPSLGKRERAQQIQEALSANDELLEGEDKPKVEQMECDSNRANSASSTDRSHNRKKKSPKKKDNRKQGNLPFPFIPNLSMPLPDMEMDMPFPPPPVTLAGDKPLSERSAVHSMLLSWYMSGYYTGMYHAMTK</sequence>
<keyword evidence="4" id="KW-0507">mRNA processing</keyword>
<keyword evidence="11" id="KW-1185">Reference proteome</keyword>
<evidence type="ECO:0000256" key="8">
    <source>
        <dbReference type="SAM" id="MobiDB-lite"/>
    </source>
</evidence>
<feature type="region of interest" description="Disordered" evidence="8">
    <location>
        <begin position="55"/>
        <end position="94"/>
    </location>
</feature>
<dbReference type="InterPro" id="IPR002999">
    <property type="entry name" value="Tudor"/>
</dbReference>
<evidence type="ECO:0000256" key="6">
    <source>
        <dbReference type="ARBA" id="ARBA00023242"/>
    </source>
</evidence>
<dbReference type="Gene3D" id="2.30.30.140">
    <property type="match status" value="1"/>
</dbReference>
<feature type="compositionally biased region" description="Polar residues" evidence="8">
    <location>
        <begin position="56"/>
        <end position="66"/>
    </location>
</feature>
<dbReference type="CDD" id="cd22852">
    <property type="entry name" value="SMN_C"/>
    <property type="match status" value="1"/>
</dbReference>
<keyword evidence="5" id="KW-0508">mRNA splicing</keyword>
<comment type="subcellular location">
    <subcellularLocation>
        <location evidence="1">Cytoplasm</location>
        <location evidence="1">Myofibril</location>
        <location evidence="1">Sarcomere</location>
        <location evidence="1">Z line</location>
    </subcellularLocation>
    <subcellularLocation>
        <location evidence="2">Nucleus</location>
        <location evidence="2">Cajal body</location>
    </subcellularLocation>
    <subcellularLocation>
        <location evidence="7">Nucleus</location>
        <location evidence="7">Gem</location>
    </subcellularLocation>
</comment>
<dbReference type="Pfam" id="PF06003">
    <property type="entry name" value="SMN_Tudor"/>
    <property type="match status" value="1"/>
</dbReference>
<dbReference type="InterPro" id="IPR047313">
    <property type="entry name" value="SMN_C"/>
</dbReference>
<dbReference type="SMART" id="SM00333">
    <property type="entry name" value="TUDOR"/>
    <property type="match status" value="1"/>
</dbReference>
<dbReference type="PANTHER" id="PTHR39267:SF1">
    <property type="entry name" value="SURVIVAL MOTOR NEURON PROTEIN"/>
    <property type="match status" value="1"/>
</dbReference>
<dbReference type="PANTHER" id="PTHR39267">
    <property type="entry name" value="SURVIVAL MOTOR NEURON-LIKE PROTEIN 1"/>
    <property type="match status" value="1"/>
</dbReference>
<name>A0ABQ7Q5G9_PLUXY</name>
<dbReference type="SUPFAM" id="SSF63748">
    <property type="entry name" value="Tudor/PWWP/MBT"/>
    <property type="match status" value="1"/>
</dbReference>
<feature type="compositionally biased region" description="Basic and acidic residues" evidence="8">
    <location>
        <begin position="68"/>
        <end position="82"/>
    </location>
</feature>
<organism evidence="10 11">
    <name type="scientific">Plutella xylostella</name>
    <name type="common">Diamondback moth</name>
    <name type="synonym">Plutella maculipennis</name>
    <dbReference type="NCBI Taxonomy" id="51655"/>
    <lineage>
        <taxon>Eukaryota</taxon>
        <taxon>Metazoa</taxon>
        <taxon>Ecdysozoa</taxon>
        <taxon>Arthropoda</taxon>
        <taxon>Hexapoda</taxon>
        <taxon>Insecta</taxon>
        <taxon>Pterygota</taxon>
        <taxon>Neoptera</taxon>
        <taxon>Endopterygota</taxon>
        <taxon>Lepidoptera</taxon>
        <taxon>Glossata</taxon>
        <taxon>Ditrysia</taxon>
        <taxon>Yponomeutoidea</taxon>
        <taxon>Plutellidae</taxon>
        <taxon>Plutella</taxon>
    </lineage>
</organism>
<evidence type="ECO:0000256" key="2">
    <source>
        <dbReference type="ARBA" id="ARBA00004408"/>
    </source>
</evidence>
<dbReference type="EMBL" id="JAHIBW010000021">
    <property type="protein sequence ID" value="KAG7300399.1"/>
    <property type="molecule type" value="Genomic_DNA"/>
</dbReference>
<dbReference type="InterPro" id="IPR010304">
    <property type="entry name" value="SMN_Tudor"/>
</dbReference>
<keyword evidence="6" id="KW-0539">Nucleus</keyword>
<comment type="similarity">
    <text evidence="3">Belongs to the SMN family.</text>
</comment>
<reference evidence="10 11" key="1">
    <citation type="submission" date="2021-06" db="EMBL/GenBank/DDBJ databases">
        <title>A haploid diamondback moth (Plutella xylostella L.) genome assembly resolves 31 chromosomes and identifies a diamide resistance mutation.</title>
        <authorList>
            <person name="Ward C.M."/>
            <person name="Perry K.D."/>
            <person name="Baker G."/>
            <person name="Powis K."/>
            <person name="Heckel D.G."/>
            <person name="Baxter S.W."/>
        </authorList>
    </citation>
    <scope>NUCLEOTIDE SEQUENCE [LARGE SCALE GENOMIC DNA]</scope>
    <source>
        <strain evidence="10 11">LV</strain>
        <tissue evidence="10">Single pupa</tissue>
    </source>
</reference>
<evidence type="ECO:0000256" key="3">
    <source>
        <dbReference type="ARBA" id="ARBA00005371"/>
    </source>
</evidence>
<feature type="domain" description="Tudor" evidence="9">
    <location>
        <begin position="96"/>
        <end position="155"/>
    </location>
</feature>
<dbReference type="Pfam" id="PF20635">
    <property type="entry name" value="SMN_YG-box"/>
    <property type="match status" value="1"/>
</dbReference>
<dbReference type="PROSITE" id="PS50304">
    <property type="entry name" value="TUDOR"/>
    <property type="match status" value="1"/>
</dbReference>
<dbReference type="InterPro" id="IPR040424">
    <property type="entry name" value="Smn1"/>
</dbReference>
<dbReference type="Proteomes" id="UP000823941">
    <property type="component" value="Chromosome 21"/>
</dbReference>
<evidence type="ECO:0000313" key="10">
    <source>
        <dbReference type="EMBL" id="KAG7300399.1"/>
    </source>
</evidence>
<protein>
    <recommendedName>
        <fullName evidence="9">Tudor domain-containing protein</fullName>
    </recommendedName>
</protein>
<evidence type="ECO:0000256" key="7">
    <source>
        <dbReference type="ARBA" id="ARBA00034695"/>
    </source>
</evidence>
<comment type="caution">
    <text evidence="10">The sequence shown here is derived from an EMBL/GenBank/DDBJ whole genome shotgun (WGS) entry which is preliminary data.</text>
</comment>
<evidence type="ECO:0000256" key="1">
    <source>
        <dbReference type="ARBA" id="ARBA00004216"/>
    </source>
</evidence>
<feature type="region of interest" description="Disordered" evidence="8">
    <location>
        <begin position="163"/>
        <end position="220"/>
    </location>
</feature>
<accession>A0ABQ7Q5G9</accession>
<gene>
    <name evidence="10" type="ORF">JYU34_016004</name>
</gene>
<evidence type="ECO:0000259" key="9">
    <source>
        <dbReference type="PROSITE" id="PS50304"/>
    </source>
</evidence>
<feature type="compositionally biased region" description="Basic residues" evidence="8">
    <location>
        <begin position="197"/>
        <end position="209"/>
    </location>
</feature>
<evidence type="ECO:0000313" key="11">
    <source>
        <dbReference type="Proteomes" id="UP000823941"/>
    </source>
</evidence>
<evidence type="ECO:0000256" key="4">
    <source>
        <dbReference type="ARBA" id="ARBA00022664"/>
    </source>
</evidence>
<proteinExistence type="inferred from homology"/>